<dbReference type="PANTHER" id="PTHR46313">
    <property type="match status" value="1"/>
</dbReference>
<dbReference type="InterPro" id="IPR045892">
    <property type="entry name" value="CrtISO-like"/>
</dbReference>
<dbReference type="InterPro" id="IPR036188">
    <property type="entry name" value="FAD/NAD-bd_sf"/>
</dbReference>
<dbReference type="InterPro" id="IPR002937">
    <property type="entry name" value="Amino_oxidase"/>
</dbReference>
<dbReference type="PANTHER" id="PTHR46313:SF3">
    <property type="entry name" value="PROLYCOPENE ISOMERASE, CHLOROPLASTIC"/>
    <property type="match status" value="1"/>
</dbReference>
<dbReference type="AlphaFoldDB" id="A0A7S4VT03"/>
<evidence type="ECO:0000313" key="2">
    <source>
        <dbReference type="EMBL" id="CAE4648211.1"/>
    </source>
</evidence>
<proteinExistence type="predicted"/>
<dbReference type="Pfam" id="PF01593">
    <property type="entry name" value="Amino_oxidase"/>
    <property type="match status" value="1"/>
</dbReference>
<dbReference type="EMBL" id="HBNR01072544">
    <property type="protein sequence ID" value="CAE4648211.1"/>
    <property type="molecule type" value="Transcribed_RNA"/>
</dbReference>
<protein>
    <recommendedName>
        <fullName evidence="1">Amine oxidase domain-containing protein</fullName>
    </recommendedName>
</protein>
<feature type="domain" description="Amine oxidase" evidence="1">
    <location>
        <begin position="125"/>
        <end position="633"/>
    </location>
</feature>
<dbReference type="GO" id="GO:0016116">
    <property type="term" value="P:carotenoid metabolic process"/>
    <property type="evidence" value="ECO:0007669"/>
    <property type="project" value="InterPro"/>
</dbReference>
<evidence type="ECO:0000259" key="1">
    <source>
        <dbReference type="Pfam" id="PF01593"/>
    </source>
</evidence>
<dbReference type="SUPFAM" id="SSF51905">
    <property type="entry name" value="FAD/NAD(P)-binding domain"/>
    <property type="match status" value="1"/>
</dbReference>
<dbReference type="Gene3D" id="3.50.50.60">
    <property type="entry name" value="FAD/NAD(P)-binding domain"/>
    <property type="match status" value="2"/>
</dbReference>
<dbReference type="GO" id="GO:0016491">
    <property type="term" value="F:oxidoreductase activity"/>
    <property type="evidence" value="ECO:0007669"/>
    <property type="project" value="InterPro"/>
</dbReference>
<name>A0A7S4VT03_9DINO</name>
<organism evidence="2">
    <name type="scientific">Alexandrium monilatum</name>
    <dbReference type="NCBI Taxonomy" id="311494"/>
    <lineage>
        <taxon>Eukaryota</taxon>
        <taxon>Sar</taxon>
        <taxon>Alveolata</taxon>
        <taxon>Dinophyceae</taxon>
        <taxon>Gonyaulacales</taxon>
        <taxon>Pyrocystaceae</taxon>
        <taxon>Alexandrium</taxon>
    </lineage>
</organism>
<sequence length="651" mass="69560">MEGPPILRAALHAEAPLRPSQPLAARHGGLSALRSWSSSGLPRRHAQLGTSSAPPALTTGERVLPWCGVAVVGLCGAVAAERRRLRRSQRRQRGFRGSVARLAAAAAARTGLPADCDVVIVGAGLGGLACAAALAKAGRRVIVLEAHTQCGGCAHAFTRRAPGGGEYVFDSGPSILTDMGPRNPLRQVMDYVGASDEVEWIYYDGWGMLTPEGHWKLELGPNNFRDVILPRYDVPAEEFDEVVRACEPLAAVGQSIPGLVLRDDEWQLLPLLLKFPSAVVPAIRDAASLIEPFSNVLDKLEEEGRLRKGSWLRAWMDALAFSLSGLDCTGTTSAAMAFTVDELHRPGNRGLAYPKGGMGSVIDALVHAVEREGGIVKTGVRVQEVMVEDGRAVGVRLGSGAELRAAEAVVLNSSVWDSAGLLPQDAPLDDLRKDWKATPMTRSYLHLHLGIDATGLDLSKLQPHYTAMESWGDVTAEQNMVAISNPALLDPSLCPPGKLVLHLYCAGNEPYDIWAAAEAEGRKAYEALKEERASRLWRAVEEIIPDVRARAEVALVGSPSTHKRFLRRTAGTYGPAPVFGRFGPGKVPFRTAKDAAESRGGDDPGIERLMLCGDSTFPGIGVPAAVVSGLSAAHTTMSVWEHLDLLGKAGY</sequence>
<gene>
    <name evidence="2" type="ORF">AMON00008_LOCUS51442</name>
</gene>
<accession>A0A7S4VT03</accession>
<reference evidence="2" key="1">
    <citation type="submission" date="2021-01" db="EMBL/GenBank/DDBJ databases">
        <authorList>
            <person name="Corre E."/>
            <person name="Pelletier E."/>
            <person name="Niang G."/>
            <person name="Scheremetjew M."/>
            <person name="Finn R."/>
            <person name="Kale V."/>
            <person name="Holt S."/>
            <person name="Cochrane G."/>
            <person name="Meng A."/>
            <person name="Brown T."/>
            <person name="Cohen L."/>
        </authorList>
    </citation>
    <scope>NUCLEOTIDE SEQUENCE</scope>
    <source>
        <strain evidence="2">CCMP3105</strain>
    </source>
</reference>